<dbReference type="GO" id="GO:0008757">
    <property type="term" value="F:S-adenosylmethionine-dependent methyltransferase activity"/>
    <property type="evidence" value="ECO:0007669"/>
    <property type="project" value="InterPro"/>
</dbReference>
<reference evidence="4 5" key="1">
    <citation type="submission" date="2019-10" db="EMBL/GenBank/DDBJ databases">
        <title>Whole genome shotgun sequence of Acrocarpospora macrocephala NBRC 16266.</title>
        <authorList>
            <person name="Ichikawa N."/>
            <person name="Kimura A."/>
            <person name="Kitahashi Y."/>
            <person name="Komaki H."/>
            <person name="Oguchi A."/>
        </authorList>
    </citation>
    <scope>NUCLEOTIDE SEQUENCE [LARGE SCALE GENOMIC DNA]</scope>
    <source>
        <strain evidence="4 5">NBRC 16266</strain>
    </source>
</reference>
<evidence type="ECO:0000313" key="4">
    <source>
        <dbReference type="EMBL" id="GES09995.1"/>
    </source>
</evidence>
<dbReference type="Gene3D" id="3.40.50.150">
    <property type="entry name" value="Vaccinia Virus protein VP39"/>
    <property type="match status" value="1"/>
</dbReference>
<dbReference type="EMBL" id="BLAE01000018">
    <property type="protein sequence ID" value="GES09995.1"/>
    <property type="molecule type" value="Genomic_DNA"/>
</dbReference>
<dbReference type="Gene3D" id="3.40.50.2000">
    <property type="entry name" value="Glycogen Phosphorylase B"/>
    <property type="match status" value="1"/>
</dbReference>
<dbReference type="CDD" id="cd02440">
    <property type="entry name" value="AdoMet_MTases"/>
    <property type="match status" value="1"/>
</dbReference>
<dbReference type="Proteomes" id="UP000331127">
    <property type="component" value="Unassembled WGS sequence"/>
</dbReference>
<organism evidence="4 5">
    <name type="scientific">Acrocarpospora macrocephala</name>
    <dbReference type="NCBI Taxonomy" id="150177"/>
    <lineage>
        <taxon>Bacteria</taxon>
        <taxon>Bacillati</taxon>
        <taxon>Actinomycetota</taxon>
        <taxon>Actinomycetes</taxon>
        <taxon>Streptosporangiales</taxon>
        <taxon>Streptosporangiaceae</taxon>
        <taxon>Acrocarpospora</taxon>
    </lineage>
</organism>
<keyword evidence="1" id="KW-0175">Coiled coil</keyword>
<dbReference type="SUPFAM" id="SSF53335">
    <property type="entry name" value="S-adenosyl-L-methionine-dependent methyltransferases"/>
    <property type="match status" value="1"/>
</dbReference>
<dbReference type="InterPro" id="IPR029063">
    <property type="entry name" value="SAM-dependent_MTases_sf"/>
</dbReference>
<proteinExistence type="predicted"/>
<dbReference type="PANTHER" id="PTHR43861">
    <property type="entry name" value="TRANS-ACONITATE 2-METHYLTRANSFERASE-RELATED"/>
    <property type="match status" value="1"/>
</dbReference>
<dbReference type="OrthoDB" id="9771846at2"/>
<accession>A0A5M3WL57</accession>
<evidence type="ECO:0000259" key="3">
    <source>
        <dbReference type="Pfam" id="PF08241"/>
    </source>
</evidence>
<feature type="coiled-coil region" evidence="1">
    <location>
        <begin position="224"/>
        <end position="332"/>
    </location>
</feature>
<dbReference type="InterPro" id="IPR013216">
    <property type="entry name" value="Methyltransf_11"/>
</dbReference>
<evidence type="ECO:0000256" key="2">
    <source>
        <dbReference type="SAM" id="MobiDB-lite"/>
    </source>
</evidence>
<sequence length="776" mass="87399">MNNDSVNEAYHGRGVDQATQSLTRNRINWVLDHLPAGRIIDVGCSQGTVPLLAAQRGDEVLGLDLDETAITYATARRAELPVDVARRLDFQVGDGQTLTGVADQSFDAAAATEVLTQVSDPGALLTQLFRVLKPGGTLVVTVPYGMLDQQDHHRTFYRAALRRLLEPLFEIHELTVLERHVAAVGSRRAEPLGEPRYALDSEERAFLARERQLTEDLHGTRAKLDSANAAYRRATGQNDDFKQRLAESTAAARELRVKLDAANAAYRAATQRAGETRATMTASLESEREQVTELRAELRLMRIEATRLKQQIQTLRRTIQDHRAQIERIRKSRAWRLITGYRRILHPRERAKVLSAPAPRQETPRPETPPNAEVAPNPAPNPVKAPVAKPAEAVAVPMEVVEAQFREWLDAARAADGDEVILMFSGTTFVQEHRGNRPIRLTNVYLKRHCPVFFNYYRWHATDPLPEHPDVLLFQSPIDITPSLLDELLRADFGGKRKLLFASFPHDLMVRNLVTAAQHGWVTIYDARDDWEEFAKVGMAKWYHPGHERYIAAHADIVTAVSRPLARKMSAIAASREVHVVANALDTAFPEPPRPRRPADRPVIGYFGHLTDKWFDWQLIIDTAERYPDYVLELAGHQEPKLNLPANVRLLGMVGHQELAERSLTWGLAVIPFKNGPLADAVDPIKVYEYLHLGLPVLATYFPQCRDYPGVTVTESAEEFLALVPRLLGTEPDTERIARWLQDNTWERRVETYSRLSHHTEAKGRTGLMALLDGTR</sequence>
<comment type="caution">
    <text evidence="4">The sequence shown here is derived from an EMBL/GenBank/DDBJ whole genome shotgun (WGS) entry which is preliminary data.</text>
</comment>
<feature type="region of interest" description="Disordered" evidence="2">
    <location>
        <begin position="349"/>
        <end position="383"/>
    </location>
</feature>
<dbReference type="SUPFAM" id="SSF53756">
    <property type="entry name" value="UDP-Glycosyltransferase/glycogen phosphorylase"/>
    <property type="match status" value="1"/>
</dbReference>
<dbReference type="RefSeq" id="WP_155355478.1">
    <property type="nucleotide sequence ID" value="NZ_BAAAHL010000027.1"/>
</dbReference>
<feature type="domain" description="Methyltransferase type 11" evidence="3">
    <location>
        <begin position="40"/>
        <end position="140"/>
    </location>
</feature>
<evidence type="ECO:0000256" key="1">
    <source>
        <dbReference type="SAM" id="Coils"/>
    </source>
</evidence>
<dbReference type="AlphaFoldDB" id="A0A5M3WL57"/>
<name>A0A5M3WL57_9ACTN</name>
<evidence type="ECO:0000313" key="5">
    <source>
        <dbReference type="Proteomes" id="UP000331127"/>
    </source>
</evidence>
<dbReference type="Pfam" id="PF08241">
    <property type="entry name" value="Methyltransf_11"/>
    <property type="match status" value="1"/>
</dbReference>
<keyword evidence="5" id="KW-1185">Reference proteome</keyword>
<gene>
    <name evidence="4" type="ORF">Amac_035910</name>
</gene>
<protein>
    <recommendedName>
        <fullName evidence="3">Methyltransferase type 11 domain-containing protein</fullName>
    </recommendedName>
</protein>